<keyword evidence="2" id="KW-1185">Reference proteome</keyword>
<dbReference type="Proteomes" id="UP000186341">
    <property type="component" value="Unassembled WGS sequence"/>
</dbReference>
<accession>A0A1U7NHA7</accession>
<protein>
    <submittedName>
        <fullName evidence="1">Uncharacterized protein</fullName>
    </submittedName>
</protein>
<name>A0A1U7NHA7_9FIRM</name>
<organism evidence="1 2">
    <name type="scientific">Ileibacterium valens</name>
    <dbReference type="NCBI Taxonomy" id="1862668"/>
    <lineage>
        <taxon>Bacteria</taxon>
        <taxon>Bacillati</taxon>
        <taxon>Bacillota</taxon>
        <taxon>Erysipelotrichia</taxon>
        <taxon>Erysipelotrichales</taxon>
        <taxon>Erysipelotrichaceae</taxon>
        <taxon>Ileibacterium</taxon>
    </lineage>
</organism>
<evidence type="ECO:0000313" key="2">
    <source>
        <dbReference type="Proteomes" id="UP000186341"/>
    </source>
</evidence>
<proteinExistence type="predicted"/>
<gene>
    <name evidence="1" type="ORF">BO222_04060</name>
</gene>
<dbReference type="EMBL" id="MPJW01000093">
    <property type="protein sequence ID" value="OLU40985.1"/>
    <property type="molecule type" value="Genomic_DNA"/>
</dbReference>
<evidence type="ECO:0000313" key="1">
    <source>
        <dbReference type="EMBL" id="OLU40985.1"/>
    </source>
</evidence>
<reference evidence="1 2" key="1">
    <citation type="submission" date="2016-11" db="EMBL/GenBank/DDBJ databases">
        <title>Description of two novel members of the family Erysipelotrichaceae: Ileibacterium lipovorans gen. nov., sp. nov. and Dubosiella newyorkensis, gen. nov., sp. nov.</title>
        <authorList>
            <person name="Cox L.M."/>
            <person name="Sohn J."/>
            <person name="Tyrrell K.L."/>
            <person name="Citron D.M."/>
            <person name="Lawson P.A."/>
            <person name="Patel N.B."/>
            <person name="Iizumi T."/>
            <person name="Perez-Perez G.I."/>
            <person name="Goldstein E.J."/>
            <person name="Blaser M.J."/>
        </authorList>
    </citation>
    <scope>NUCLEOTIDE SEQUENCE [LARGE SCALE GENOMIC DNA]</scope>
    <source>
        <strain evidence="1 2">NYU-BL-A3</strain>
    </source>
</reference>
<dbReference type="AlphaFoldDB" id="A0A1U7NHA7"/>
<sequence length="65" mass="7526">MENKIDSVNADLLKDLRTSSEYSELASVRVFLIFKNKKPPYPKTNIDVCLWNMKVSSLCPDMKFL</sequence>
<comment type="caution">
    <text evidence="1">The sequence shown here is derived from an EMBL/GenBank/DDBJ whole genome shotgun (WGS) entry which is preliminary data.</text>
</comment>